<name>B8F6F1_GLAP5</name>
<dbReference type="HOGENOM" id="CLU_3168699_0_0_6"/>
<sequence>MLISAPLVKRFFQKNKKICLTDRFLFNLFKKQRVISRYGIFVGLYLP</sequence>
<dbReference type="KEGG" id="hap:HAPS_1311"/>
<evidence type="ECO:0000313" key="2">
    <source>
        <dbReference type="Proteomes" id="UP000006743"/>
    </source>
</evidence>
<organism evidence="1 2">
    <name type="scientific">Glaesserella parasuis serovar 5 (strain SH0165)</name>
    <name type="common">Haemophilus parasuis</name>
    <dbReference type="NCBI Taxonomy" id="557723"/>
    <lineage>
        <taxon>Bacteria</taxon>
        <taxon>Pseudomonadati</taxon>
        <taxon>Pseudomonadota</taxon>
        <taxon>Gammaproteobacteria</taxon>
        <taxon>Pasteurellales</taxon>
        <taxon>Pasteurellaceae</taxon>
        <taxon>Glaesserella</taxon>
    </lineage>
</organism>
<dbReference type="EMBL" id="CP001321">
    <property type="protein sequence ID" value="ACL32903.1"/>
    <property type="molecule type" value="Genomic_DNA"/>
</dbReference>
<dbReference type="Proteomes" id="UP000006743">
    <property type="component" value="Chromosome"/>
</dbReference>
<keyword evidence="2" id="KW-1185">Reference proteome</keyword>
<evidence type="ECO:0000313" key="1">
    <source>
        <dbReference type="EMBL" id="ACL32903.1"/>
    </source>
</evidence>
<dbReference type="AlphaFoldDB" id="B8F6F1"/>
<proteinExistence type="predicted"/>
<reference evidence="1 2" key="1">
    <citation type="journal article" date="2009" name="J. Bacteriol.">
        <title>Complete genome sequence of Haemophilus parasuis SH0165.</title>
        <authorList>
            <person name="Yue M."/>
            <person name="Yang F."/>
            <person name="Yang J."/>
            <person name="Bei W."/>
            <person name="Cai X."/>
            <person name="Chen L."/>
            <person name="Dong J."/>
            <person name="Zhou R."/>
            <person name="Jin M."/>
            <person name="Jin Q."/>
            <person name="Chen H."/>
        </authorList>
    </citation>
    <scope>NUCLEOTIDE SEQUENCE [LARGE SCALE GENOMIC DNA]</scope>
    <source>
        <strain evidence="1 2">SH0165</strain>
    </source>
</reference>
<accession>B8F6F1</accession>
<protein>
    <submittedName>
        <fullName evidence="1">Uncharacterized protein</fullName>
    </submittedName>
</protein>
<gene>
    <name evidence="1" type="ordered locus">HAPS_1311</name>
</gene>